<dbReference type="Gene3D" id="3.40.50.2300">
    <property type="match status" value="2"/>
</dbReference>
<proteinExistence type="predicted"/>
<dbReference type="Pfam" id="PF13407">
    <property type="entry name" value="Peripla_BP_4"/>
    <property type="match status" value="1"/>
</dbReference>
<dbReference type="SMART" id="SM00354">
    <property type="entry name" value="HTH_LACI"/>
    <property type="match status" value="1"/>
</dbReference>
<dbReference type="OrthoDB" id="628703at2"/>
<evidence type="ECO:0000259" key="4">
    <source>
        <dbReference type="PROSITE" id="PS50932"/>
    </source>
</evidence>
<keyword evidence="3" id="KW-0804">Transcription</keyword>
<dbReference type="SUPFAM" id="SSF47413">
    <property type="entry name" value="lambda repressor-like DNA-binding domains"/>
    <property type="match status" value="1"/>
</dbReference>
<dbReference type="GO" id="GO:0000976">
    <property type="term" value="F:transcription cis-regulatory region binding"/>
    <property type="evidence" value="ECO:0007669"/>
    <property type="project" value="TreeGrafter"/>
</dbReference>
<dbReference type="PROSITE" id="PS50932">
    <property type="entry name" value="HTH_LACI_2"/>
    <property type="match status" value="1"/>
</dbReference>
<dbReference type="PATRIC" id="fig|400092.3.peg.694"/>
<dbReference type="KEGG" id="pko:PKOR_03070"/>
<dbReference type="STRING" id="400092.PKOR_03070"/>
<dbReference type="EMBL" id="CP009621">
    <property type="protein sequence ID" value="AKD02300.1"/>
    <property type="molecule type" value="Genomic_DNA"/>
</dbReference>
<dbReference type="InterPro" id="IPR028082">
    <property type="entry name" value="Peripla_BP_I"/>
</dbReference>
<organism evidence="5 6">
    <name type="scientific">Pontibacter korlensis</name>
    <dbReference type="NCBI Taxonomy" id="400092"/>
    <lineage>
        <taxon>Bacteria</taxon>
        <taxon>Pseudomonadati</taxon>
        <taxon>Bacteroidota</taxon>
        <taxon>Cytophagia</taxon>
        <taxon>Cytophagales</taxon>
        <taxon>Hymenobacteraceae</taxon>
        <taxon>Pontibacter</taxon>
    </lineage>
</organism>
<feature type="domain" description="HTH lacI-type" evidence="4">
    <location>
        <begin position="6"/>
        <end position="60"/>
    </location>
</feature>
<dbReference type="Gene3D" id="1.10.260.40">
    <property type="entry name" value="lambda repressor-like DNA-binding domains"/>
    <property type="match status" value="1"/>
</dbReference>
<dbReference type="InterPro" id="IPR010982">
    <property type="entry name" value="Lambda_DNA-bd_dom_sf"/>
</dbReference>
<evidence type="ECO:0000256" key="1">
    <source>
        <dbReference type="ARBA" id="ARBA00023015"/>
    </source>
</evidence>
<dbReference type="Proteomes" id="UP000033109">
    <property type="component" value="Chromosome"/>
</dbReference>
<accession>A0A0E3ZC01</accession>
<dbReference type="PANTHER" id="PTHR30146:SF144">
    <property type="entry name" value="LACI-FAMILY TRANSCRIPTION REGULATOR"/>
    <property type="match status" value="1"/>
</dbReference>
<dbReference type="InterPro" id="IPR025997">
    <property type="entry name" value="SBP_2_dom"/>
</dbReference>
<dbReference type="PANTHER" id="PTHR30146">
    <property type="entry name" value="LACI-RELATED TRANSCRIPTIONAL REPRESSOR"/>
    <property type="match status" value="1"/>
</dbReference>
<evidence type="ECO:0000256" key="2">
    <source>
        <dbReference type="ARBA" id="ARBA00023125"/>
    </source>
</evidence>
<dbReference type="InterPro" id="IPR000843">
    <property type="entry name" value="HTH_LacI"/>
</dbReference>
<evidence type="ECO:0000313" key="6">
    <source>
        <dbReference type="Proteomes" id="UP000033109"/>
    </source>
</evidence>
<dbReference type="AlphaFoldDB" id="A0A0E3ZC01"/>
<gene>
    <name evidence="5" type="ORF">PKOR_03070</name>
</gene>
<keyword evidence="6" id="KW-1185">Reference proteome</keyword>
<sequence>MDKKKIRIKDIAQLAGVSVGTVDRVLHRRGKVSDEALQKVLATLHEIDYKPNLIARTLGSRKANRIAVLTPDPTLDEYWHQSFLGTNLALEEWAQYDFEIKTFPFDLYDKSSFRSAAQAACDAEPDGVIIAPIFYQEALPFFKHLDTNDIPYILINTNIPEAQPLSFIGQNLYESGKVGAELLHLRQKCTGTFALLHISEDSNNSLHLLEKEKGFIDYFREADLDVSIKVMNLINKEEASVKKELLDLIYTPQLNGIFVSTSKACSYVASLLVEHGKQHVRLVGYDLLEENINYIKSGAIDFLINQNPKRQTFLGISHLANYLLLKKEPPQKDLFPLEIITKHNLKSYLESGIR</sequence>
<keyword evidence="2" id="KW-0238">DNA-binding</keyword>
<dbReference type="RefSeq" id="WP_046309073.1">
    <property type="nucleotide sequence ID" value="NZ_CBCSCY010000007.1"/>
</dbReference>
<reference evidence="5 6" key="1">
    <citation type="journal article" date="2015" name="Sci. Rep.">
        <title>Unraveling adaptation of Pontibacter korlensis to radiation and infertility in desert through complete genome and comparative transcriptomic analysis.</title>
        <authorList>
            <person name="Dai J."/>
            <person name="Dai W."/>
            <person name="Qiu C."/>
            <person name="Yang Z."/>
            <person name="Zhang Y."/>
            <person name="Zhou M."/>
            <person name="Zhang L."/>
            <person name="Fang C."/>
            <person name="Gao Q."/>
            <person name="Yang Q."/>
            <person name="Li X."/>
            <person name="Wang Z."/>
            <person name="Wang Z."/>
            <person name="Jia Z."/>
            <person name="Chen X."/>
        </authorList>
    </citation>
    <scope>NUCLEOTIDE SEQUENCE [LARGE SCALE GENOMIC DNA]</scope>
    <source>
        <strain evidence="5 6">X14-1T</strain>
    </source>
</reference>
<dbReference type="GO" id="GO:0003700">
    <property type="term" value="F:DNA-binding transcription factor activity"/>
    <property type="evidence" value="ECO:0007669"/>
    <property type="project" value="TreeGrafter"/>
</dbReference>
<name>A0A0E3ZC01_9BACT</name>
<dbReference type="SUPFAM" id="SSF53822">
    <property type="entry name" value="Periplasmic binding protein-like I"/>
    <property type="match status" value="1"/>
</dbReference>
<dbReference type="PROSITE" id="PS00356">
    <property type="entry name" value="HTH_LACI_1"/>
    <property type="match status" value="1"/>
</dbReference>
<keyword evidence="1" id="KW-0805">Transcription regulation</keyword>
<dbReference type="Pfam" id="PF00356">
    <property type="entry name" value="LacI"/>
    <property type="match status" value="1"/>
</dbReference>
<protein>
    <recommendedName>
        <fullName evidence="4">HTH lacI-type domain-containing protein</fullName>
    </recommendedName>
</protein>
<dbReference type="HOGENOM" id="CLU_037628_0_1_10"/>
<evidence type="ECO:0000313" key="5">
    <source>
        <dbReference type="EMBL" id="AKD02300.1"/>
    </source>
</evidence>
<evidence type="ECO:0000256" key="3">
    <source>
        <dbReference type="ARBA" id="ARBA00023163"/>
    </source>
</evidence>
<dbReference type="CDD" id="cd01392">
    <property type="entry name" value="HTH_LacI"/>
    <property type="match status" value="1"/>
</dbReference>